<accession>A0A9I9D514</accession>
<name>A0A9I9D514_CUCME</name>
<dbReference type="EnsemblPlants" id="MELO3C013137.2.1">
    <property type="protein sequence ID" value="MELO3C013137.2.1"/>
    <property type="gene ID" value="MELO3C013137.2"/>
</dbReference>
<feature type="region of interest" description="Disordered" evidence="1">
    <location>
        <begin position="1"/>
        <end position="20"/>
    </location>
</feature>
<dbReference type="AlphaFoldDB" id="A0A9I9D514"/>
<dbReference type="Gramene" id="MELO3C013137.2.1">
    <property type="protein sequence ID" value="MELO3C013137.2.1"/>
    <property type="gene ID" value="MELO3C013137.2"/>
</dbReference>
<evidence type="ECO:0000256" key="1">
    <source>
        <dbReference type="SAM" id="MobiDB-lite"/>
    </source>
</evidence>
<protein>
    <submittedName>
        <fullName evidence="2">Uncharacterized protein</fullName>
    </submittedName>
</protein>
<reference evidence="2" key="1">
    <citation type="submission" date="2023-03" db="UniProtKB">
        <authorList>
            <consortium name="EnsemblPlants"/>
        </authorList>
    </citation>
    <scope>IDENTIFICATION</scope>
</reference>
<sequence>MGERRVKGTNRTEEEVRRSNTRQKTIVLQMYDISTTVLKTQIDKEWHFNEESRDNDAIKIR</sequence>
<feature type="compositionally biased region" description="Basic and acidic residues" evidence="1">
    <location>
        <begin position="1"/>
        <end position="18"/>
    </location>
</feature>
<evidence type="ECO:0000313" key="2">
    <source>
        <dbReference type="EnsemblPlants" id="MELO3C013137.2.1"/>
    </source>
</evidence>
<proteinExistence type="predicted"/>
<organism evidence="2">
    <name type="scientific">Cucumis melo</name>
    <name type="common">Muskmelon</name>
    <dbReference type="NCBI Taxonomy" id="3656"/>
    <lineage>
        <taxon>Eukaryota</taxon>
        <taxon>Viridiplantae</taxon>
        <taxon>Streptophyta</taxon>
        <taxon>Embryophyta</taxon>
        <taxon>Tracheophyta</taxon>
        <taxon>Spermatophyta</taxon>
        <taxon>Magnoliopsida</taxon>
        <taxon>eudicotyledons</taxon>
        <taxon>Gunneridae</taxon>
        <taxon>Pentapetalae</taxon>
        <taxon>rosids</taxon>
        <taxon>fabids</taxon>
        <taxon>Cucurbitales</taxon>
        <taxon>Cucurbitaceae</taxon>
        <taxon>Benincaseae</taxon>
        <taxon>Cucumis</taxon>
    </lineage>
</organism>